<protein>
    <recommendedName>
        <fullName evidence="1">N-acetyltransferase domain-containing protein</fullName>
    </recommendedName>
</protein>
<dbReference type="SUPFAM" id="SSF55729">
    <property type="entry name" value="Acyl-CoA N-acyltransferases (Nat)"/>
    <property type="match status" value="1"/>
</dbReference>
<sequence length="247" mass="27106">MTVKFSTRFVDASFPDDCSAESNVNFNVPLPSSLETPRINLTPFIPSVHGELFFSAFEIAPELGQYLPIAFPSYPEFLSFFEEYIRSDDGGVLFAIIDKTKGGDGDLKTQLAGIIGILNCSPRNRAAEIGPVIVLPAFQRTFVSTNAIGAILKYLLDVPSEGGLGFRRVAWTANPDNQSSIKAAERMGFKKEGTMRWTWCLPAGNVGKESGKERGGALGRDSVLLAICWDDWEDGGKENVERMIQRT</sequence>
<dbReference type="OrthoDB" id="41238at2759"/>
<dbReference type="Gene3D" id="3.40.630.30">
    <property type="match status" value="1"/>
</dbReference>
<name>A0A8H5HBE6_9AGAR</name>
<dbReference type="GO" id="GO:1990189">
    <property type="term" value="F:protein N-terminal-serine acetyltransferase activity"/>
    <property type="evidence" value="ECO:0007669"/>
    <property type="project" value="TreeGrafter"/>
</dbReference>
<accession>A0A8H5HBE6</accession>
<evidence type="ECO:0000259" key="1">
    <source>
        <dbReference type="PROSITE" id="PS51186"/>
    </source>
</evidence>
<comment type="caution">
    <text evidence="2">The sequence shown here is derived from an EMBL/GenBank/DDBJ whole genome shotgun (WGS) entry which is preliminary data.</text>
</comment>
<dbReference type="Proteomes" id="UP000565441">
    <property type="component" value="Unassembled WGS sequence"/>
</dbReference>
<dbReference type="PANTHER" id="PTHR43441:SF5">
    <property type="entry name" value="FAMILY ACETYLTRANSFERASE, PUTATIVE-RELATED"/>
    <property type="match status" value="1"/>
</dbReference>
<dbReference type="EMBL" id="JAACJP010000014">
    <property type="protein sequence ID" value="KAF5380134.1"/>
    <property type="molecule type" value="Genomic_DNA"/>
</dbReference>
<dbReference type="InterPro" id="IPR051908">
    <property type="entry name" value="Ribosomal_N-acetyltransferase"/>
</dbReference>
<dbReference type="PANTHER" id="PTHR43441">
    <property type="entry name" value="RIBOSOMAL-PROTEIN-SERINE ACETYLTRANSFERASE"/>
    <property type="match status" value="1"/>
</dbReference>
<reference evidence="2 3" key="1">
    <citation type="journal article" date="2020" name="ISME J.">
        <title>Uncovering the hidden diversity of litter-decomposition mechanisms in mushroom-forming fungi.</title>
        <authorList>
            <person name="Floudas D."/>
            <person name="Bentzer J."/>
            <person name="Ahren D."/>
            <person name="Johansson T."/>
            <person name="Persson P."/>
            <person name="Tunlid A."/>
        </authorList>
    </citation>
    <scope>NUCLEOTIDE SEQUENCE [LARGE SCALE GENOMIC DNA]</scope>
    <source>
        <strain evidence="2 3">CBS 661.87</strain>
    </source>
</reference>
<dbReference type="Pfam" id="PF13302">
    <property type="entry name" value="Acetyltransf_3"/>
    <property type="match status" value="1"/>
</dbReference>
<dbReference type="PROSITE" id="PS51186">
    <property type="entry name" value="GNAT"/>
    <property type="match status" value="1"/>
</dbReference>
<dbReference type="InterPro" id="IPR000182">
    <property type="entry name" value="GNAT_dom"/>
</dbReference>
<gene>
    <name evidence="2" type="ORF">D9615_006189</name>
</gene>
<organism evidence="2 3">
    <name type="scientific">Tricholomella constricta</name>
    <dbReference type="NCBI Taxonomy" id="117010"/>
    <lineage>
        <taxon>Eukaryota</taxon>
        <taxon>Fungi</taxon>
        <taxon>Dikarya</taxon>
        <taxon>Basidiomycota</taxon>
        <taxon>Agaricomycotina</taxon>
        <taxon>Agaricomycetes</taxon>
        <taxon>Agaricomycetidae</taxon>
        <taxon>Agaricales</taxon>
        <taxon>Tricholomatineae</taxon>
        <taxon>Lyophyllaceae</taxon>
        <taxon>Tricholomella</taxon>
    </lineage>
</organism>
<evidence type="ECO:0000313" key="3">
    <source>
        <dbReference type="Proteomes" id="UP000565441"/>
    </source>
</evidence>
<evidence type="ECO:0000313" key="2">
    <source>
        <dbReference type="EMBL" id="KAF5380134.1"/>
    </source>
</evidence>
<proteinExistence type="predicted"/>
<dbReference type="InterPro" id="IPR016181">
    <property type="entry name" value="Acyl_CoA_acyltransferase"/>
</dbReference>
<keyword evidence="3" id="KW-1185">Reference proteome</keyword>
<dbReference type="GO" id="GO:0008999">
    <property type="term" value="F:protein-N-terminal-alanine acetyltransferase activity"/>
    <property type="evidence" value="ECO:0007669"/>
    <property type="project" value="TreeGrafter"/>
</dbReference>
<dbReference type="AlphaFoldDB" id="A0A8H5HBE6"/>
<feature type="domain" description="N-acetyltransferase" evidence="1">
    <location>
        <begin position="39"/>
        <end position="215"/>
    </location>
</feature>